<keyword evidence="3 6" id="KW-0238">DNA-binding</keyword>
<evidence type="ECO:0000313" key="6">
    <source>
        <dbReference type="EMBL" id="MBB6013555.1"/>
    </source>
</evidence>
<dbReference type="PANTHER" id="PTHR30346:SF0">
    <property type="entry name" value="HCA OPERON TRANSCRIPTIONAL ACTIVATOR HCAR"/>
    <property type="match status" value="1"/>
</dbReference>
<dbReference type="Pfam" id="PF03466">
    <property type="entry name" value="LysR_substrate"/>
    <property type="match status" value="1"/>
</dbReference>
<dbReference type="PANTHER" id="PTHR30346">
    <property type="entry name" value="TRANSCRIPTIONAL DUAL REGULATOR HCAR-RELATED"/>
    <property type="match status" value="1"/>
</dbReference>
<name>A0A7W9S498_9HYPH</name>
<dbReference type="SUPFAM" id="SSF53850">
    <property type="entry name" value="Periplasmic binding protein-like II"/>
    <property type="match status" value="1"/>
</dbReference>
<dbReference type="InterPro" id="IPR036390">
    <property type="entry name" value="WH_DNA-bd_sf"/>
</dbReference>
<dbReference type="Pfam" id="PF00126">
    <property type="entry name" value="HTH_1"/>
    <property type="match status" value="1"/>
</dbReference>
<keyword evidence="7" id="KW-1185">Reference proteome</keyword>
<dbReference type="InterPro" id="IPR000847">
    <property type="entry name" value="LysR_HTH_N"/>
</dbReference>
<dbReference type="AlphaFoldDB" id="A0A7W9S498"/>
<dbReference type="Gene3D" id="3.40.190.10">
    <property type="entry name" value="Periplasmic binding protein-like II"/>
    <property type="match status" value="2"/>
</dbReference>
<dbReference type="InterPro" id="IPR005119">
    <property type="entry name" value="LysR_subst-bd"/>
</dbReference>
<sequence length="314" mass="34398">MRFTLRQLSYFVAAGETGSVTRAAEQVNISQPSISAAISHLEVEFGVQLFVRHHAQGLSLTPAGQRLLVAAKNALRTTNGLYEVVNATMSAVTGPINVGSFRTFTPLIIPELWQSFIARYPDVRMHVTEGSEAELLDGLRTARIDVAMTYEFSVTADMDFVPLAELPTYVLLAADHPFATRPRLRLTELADEPFILLDLPLTRQYFLSLFERAGVAPRIVTETSLPAALRSYVGAGIGFSMMTVRPRNMSAENGCPLAYVELDDDCPPMKLGLASLKELKRSRVAEAFEEFCRELIHGGTLPGMVPIPAPQSAT</sequence>
<comment type="similarity">
    <text evidence="1">Belongs to the LysR transcriptional regulatory family.</text>
</comment>
<gene>
    <name evidence="6" type="ORF">HNR59_002944</name>
</gene>
<dbReference type="PROSITE" id="PS50931">
    <property type="entry name" value="HTH_LYSR"/>
    <property type="match status" value="1"/>
</dbReference>
<dbReference type="GO" id="GO:0003677">
    <property type="term" value="F:DNA binding"/>
    <property type="evidence" value="ECO:0007669"/>
    <property type="project" value="UniProtKB-KW"/>
</dbReference>
<dbReference type="GO" id="GO:0003700">
    <property type="term" value="F:DNA-binding transcription factor activity"/>
    <property type="evidence" value="ECO:0007669"/>
    <property type="project" value="InterPro"/>
</dbReference>
<dbReference type="Gene3D" id="1.10.10.10">
    <property type="entry name" value="Winged helix-like DNA-binding domain superfamily/Winged helix DNA-binding domain"/>
    <property type="match status" value="1"/>
</dbReference>
<dbReference type="PRINTS" id="PR00039">
    <property type="entry name" value="HTHLYSR"/>
</dbReference>
<protein>
    <submittedName>
        <fullName evidence="6">DNA-binding transcriptional LysR family regulator</fullName>
    </submittedName>
</protein>
<keyword evidence="2" id="KW-0805">Transcription regulation</keyword>
<reference evidence="6 7" key="1">
    <citation type="submission" date="2020-08" db="EMBL/GenBank/DDBJ databases">
        <title>Genomic Encyclopedia of Type Strains, Phase IV (KMG-IV): sequencing the most valuable type-strain genomes for metagenomic binning, comparative biology and taxonomic classification.</title>
        <authorList>
            <person name="Goeker M."/>
        </authorList>
    </citation>
    <scope>NUCLEOTIDE SEQUENCE [LARGE SCALE GENOMIC DNA]</scope>
    <source>
        <strain evidence="6 7">DSM 11099</strain>
    </source>
</reference>
<proteinExistence type="inferred from homology"/>
<evidence type="ECO:0000256" key="3">
    <source>
        <dbReference type="ARBA" id="ARBA00023125"/>
    </source>
</evidence>
<dbReference type="FunFam" id="1.10.10.10:FF:000001">
    <property type="entry name" value="LysR family transcriptional regulator"/>
    <property type="match status" value="1"/>
</dbReference>
<dbReference type="Proteomes" id="UP000533306">
    <property type="component" value="Unassembled WGS sequence"/>
</dbReference>
<accession>A0A7W9S498</accession>
<keyword evidence="4" id="KW-0804">Transcription</keyword>
<dbReference type="EMBL" id="JACHEU010000002">
    <property type="protein sequence ID" value="MBB6013555.1"/>
    <property type="molecule type" value="Genomic_DNA"/>
</dbReference>
<evidence type="ECO:0000256" key="4">
    <source>
        <dbReference type="ARBA" id="ARBA00023163"/>
    </source>
</evidence>
<dbReference type="InterPro" id="IPR036388">
    <property type="entry name" value="WH-like_DNA-bd_sf"/>
</dbReference>
<evidence type="ECO:0000259" key="5">
    <source>
        <dbReference type="PROSITE" id="PS50931"/>
    </source>
</evidence>
<feature type="domain" description="HTH lysR-type" evidence="5">
    <location>
        <begin position="3"/>
        <end position="61"/>
    </location>
</feature>
<dbReference type="GO" id="GO:0032993">
    <property type="term" value="C:protein-DNA complex"/>
    <property type="evidence" value="ECO:0007669"/>
    <property type="project" value="TreeGrafter"/>
</dbReference>
<dbReference type="RefSeq" id="WP_183831752.1">
    <property type="nucleotide sequence ID" value="NZ_JACHEU010000002.1"/>
</dbReference>
<evidence type="ECO:0000256" key="2">
    <source>
        <dbReference type="ARBA" id="ARBA00023015"/>
    </source>
</evidence>
<organism evidence="6 7">
    <name type="scientific">Aquamicrobium lusatiense</name>
    <dbReference type="NCBI Taxonomy" id="89772"/>
    <lineage>
        <taxon>Bacteria</taxon>
        <taxon>Pseudomonadati</taxon>
        <taxon>Pseudomonadota</taxon>
        <taxon>Alphaproteobacteria</taxon>
        <taxon>Hyphomicrobiales</taxon>
        <taxon>Phyllobacteriaceae</taxon>
        <taxon>Aquamicrobium</taxon>
    </lineage>
</organism>
<dbReference type="SUPFAM" id="SSF46785">
    <property type="entry name" value="Winged helix' DNA-binding domain"/>
    <property type="match status" value="1"/>
</dbReference>
<comment type="caution">
    <text evidence="6">The sequence shown here is derived from an EMBL/GenBank/DDBJ whole genome shotgun (WGS) entry which is preliminary data.</text>
</comment>
<evidence type="ECO:0000256" key="1">
    <source>
        <dbReference type="ARBA" id="ARBA00009437"/>
    </source>
</evidence>
<evidence type="ECO:0000313" key="7">
    <source>
        <dbReference type="Proteomes" id="UP000533306"/>
    </source>
</evidence>